<evidence type="ECO:0008006" key="4">
    <source>
        <dbReference type="Google" id="ProtNLM"/>
    </source>
</evidence>
<keyword evidence="3" id="KW-1185">Reference proteome</keyword>
<feature type="transmembrane region" description="Helical" evidence="1">
    <location>
        <begin position="157"/>
        <end position="180"/>
    </location>
</feature>
<keyword evidence="1" id="KW-0812">Transmembrane</keyword>
<evidence type="ECO:0000313" key="2">
    <source>
        <dbReference type="EMBL" id="QBO57207.1"/>
    </source>
</evidence>
<accession>A0A4P6ZCM6</accession>
<dbReference type="OrthoDB" id="949885at2"/>
<dbReference type="Proteomes" id="UP000294419">
    <property type="component" value="Chromosome"/>
</dbReference>
<dbReference type="Pfam" id="PF14897">
    <property type="entry name" value="EpsG"/>
    <property type="match status" value="1"/>
</dbReference>
<feature type="transmembrane region" description="Helical" evidence="1">
    <location>
        <begin position="281"/>
        <end position="302"/>
    </location>
</feature>
<dbReference type="EMBL" id="CP037954">
    <property type="protein sequence ID" value="QBO57207.1"/>
    <property type="molecule type" value="Genomic_DNA"/>
</dbReference>
<evidence type="ECO:0000313" key="3">
    <source>
        <dbReference type="Proteomes" id="UP000294419"/>
    </source>
</evidence>
<feature type="transmembrane region" description="Helical" evidence="1">
    <location>
        <begin position="91"/>
        <end position="110"/>
    </location>
</feature>
<sequence>MVLYYSLFLFFFFLSFFDIEKVKTEVKTTVYYFGVCLLILLSGFRWKTGTDWDLYYYYFTMYDRFGEFNNGQFEILYATYTYLIKSFTDSYSVFLMISATIIIGIKAIMIKKLEPFFMVSLFAYYSLFIGDLFAVRQSLAISISLFSFYYIIKQKKLFFLISVIVATLVHNSAVVLFLAYPLFYVKINNKTTVVIIVLSLFLGVSGVMNLLLSKFQFLIEGFGGADSERIAGKLDAYTTEVSASKIDSNVAFLISALRRVIILPIILYFRKDVQSAVYDGYINLFTFSNVIFFTLSQVSIVFVRFTSYFTVIEILIIAMVLRIQKDKRKQFLLFVFFAIYMGFRIFVSLNTYLDLYDPYYWIFDKYIPRIPY</sequence>
<feature type="transmembrane region" description="Helical" evidence="1">
    <location>
        <begin position="192"/>
        <end position="212"/>
    </location>
</feature>
<feature type="transmembrane region" description="Helical" evidence="1">
    <location>
        <begin position="331"/>
        <end position="353"/>
    </location>
</feature>
<keyword evidence="1" id="KW-1133">Transmembrane helix</keyword>
<keyword evidence="1" id="KW-0472">Membrane</keyword>
<feature type="transmembrane region" description="Helical" evidence="1">
    <location>
        <begin position="122"/>
        <end position="151"/>
    </location>
</feature>
<proteinExistence type="predicted"/>
<feature type="transmembrane region" description="Helical" evidence="1">
    <location>
        <begin position="6"/>
        <end position="22"/>
    </location>
</feature>
<organism evidence="2 3">
    <name type="scientific">Chryseobacterium salivictor</name>
    <dbReference type="NCBI Taxonomy" id="2547600"/>
    <lineage>
        <taxon>Bacteria</taxon>
        <taxon>Pseudomonadati</taxon>
        <taxon>Bacteroidota</taxon>
        <taxon>Flavobacteriia</taxon>
        <taxon>Flavobacteriales</taxon>
        <taxon>Weeksellaceae</taxon>
        <taxon>Chryseobacterium group</taxon>
        <taxon>Chryseobacterium</taxon>
    </lineage>
</organism>
<reference evidence="2 3" key="1">
    <citation type="submission" date="2019-03" db="EMBL/GenBank/DDBJ databases">
        <authorList>
            <person name="Kim H."/>
            <person name="Yu S.-M."/>
        </authorList>
    </citation>
    <scope>NUCLEOTIDE SEQUENCE [LARGE SCALE GENOMIC DNA]</scope>
    <source>
        <strain evidence="2 3">NBC122</strain>
    </source>
</reference>
<dbReference type="InterPro" id="IPR049458">
    <property type="entry name" value="EpsG-like"/>
</dbReference>
<evidence type="ECO:0000256" key="1">
    <source>
        <dbReference type="SAM" id="Phobius"/>
    </source>
</evidence>
<name>A0A4P6ZCM6_9FLAO</name>
<gene>
    <name evidence="2" type="ORF">NBC122_00358</name>
</gene>
<protein>
    <recommendedName>
        <fullName evidence="4">EpsG family protein</fullName>
    </recommendedName>
</protein>
<dbReference type="RefSeq" id="WP_133438729.1">
    <property type="nucleotide sequence ID" value="NZ_CP037954.1"/>
</dbReference>
<dbReference type="AlphaFoldDB" id="A0A4P6ZCM6"/>
<feature type="transmembrane region" description="Helical" evidence="1">
    <location>
        <begin position="308"/>
        <end position="324"/>
    </location>
</feature>
<dbReference type="KEGG" id="csal:NBC122_00358"/>
<feature type="transmembrane region" description="Helical" evidence="1">
    <location>
        <begin position="29"/>
        <end position="46"/>
    </location>
</feature>